<dbReference type="AlphaFoldDB" id="A0A0P1B6D1"/>
<dbReference type="Proteomes" id="UP000054928">
    <property type="component" value="Unassembled WGS sequence"/>
</dbReference>
<name>A0A0P1B6D1_PLAHL</name>
<dbReference type="GeneID" id="36402716"/>
<proteinExistence type="predicted"/>
<organism evidence="2 3">
    <name type="scientific">Plasmopara halstedii</name>
    <name type="common">Downy mildew of sunflower</name>
    <dbReference type="NCBI Taxonomy" id="4781"/>
    <lineage>
        <taxon>Eukaryota</taxon>
        <taxon>Sar</taxon>
        <taxon>Stramenopiles</taxon>
        <taxon>Oomycota</taxon>
        <taxon>Peronosporomycetes</taxon>
        <taxon>Peronosporales</taxon>
        <taxon>Peronosporaceae</taxon>
        <taxon>Plasmopara</taxon>
    </lineage>
</organism>
<sequence length="313" mass="35384">MPAGGSDTTTLPRRSFKGSEETPVAEEERVPIAKGLEIVKEIRPEYFLKVKKPKMKSVGGPSRMVTVGEHVGTSASSSKKRIRILKENSRVAHKKLKRAHRKFIDAFEKLNAVTLKRDEASFRKEAVHTLYRQLIKEYESAANNAIEFFKNYKLYQDLAKDALHRIIFITKTQDQLRAYADTINPSINAANDAANMGKLHSHYVRSETLLNEANNAGEDIKNVESFYKDATNLADSYSELFRKADQDLKNQLPLVEFYKTSANAVSHSLNLLDGEVQQAEEAFSRAQANQNYRVAKALHADKKLKDAQARRNT</sequence>
<evidence type="ECO:0000313" key="2">
    <source>
        <dbReference type="EMBL" id="CEG49925.1"/>
    </source>
</evidence>
<evidence type="ECO:0000313" key="3">
    <source>
        <dbReference type="Proteomes" id="UP000054928"/>
    </source>
</evidence>
<keyword evidence="3" id="KW-1185">Reference proteome</keyword>
<dbReference type="RefSeq" id="XP_024586294.1">
    <property type="nucleotide sequence ID" value="XM_024721168.1"/>
</dbReference>
<accession>A0A0P1B6D1</accession>
<reference evidence="3" key="1">
    <citation type="submission" date="2014-09" db="EMBL/GenBank/DDBJ databases">
        <authorList>
            <person name="Sharma Rahul"/>
            <person name="Thines Marco"/>
        </authorList>
    </citation>
    <scope>NUCLEOTIDE SEQUENCE [LARGE SCALE GENOMIC DNA]</scope>
</reference>
<evidence type="ECO:0000256" key="1">
    <source>
        <dbReference type="SAM" id="MobiDB-lite"/>
    </source>
</evidence>
<dbReference type="EMBL" id="CCYD01003101">
    <property type="protein sequence ID" value="CEG49925.1"/>
    <property type="molecule type" value="Genomic_DNA"/>
</dbReference>
<feature type="compositionally biased region" description="Polar residues" evidence="1">
    <location>
        <begin position="1"/>
        <end position="12"/>
    </location>
</feature>
<protein>
    <submittedName>
        <fullName evidence="2">Uncharacterized protein</fullName>
    </submittedName>
</protein>
<feature type="region of interest" description="Disordered" evidence="1">
    <location>
        <begin position="1"/>
        <end position="28"/>
    </location>
</feature>